<dbReference type="SMART" id="SM00382">
    <property type="entry name" value="AAA"/>
    <property type="match status" value="1"/>
</dbReference>
<dbReference type="InterPro" id="IPR003593">
    <property type="entry name" value="AAA+_ATPase"/>
</dbReference>
<accession>A0A366EBG0</accession>
<dbReference type="OrthoDB" id="9804819at2"/>
<gene>
    <name evidence="5" type="ORF">DES48_10386</name>
</gene>
<keyword evidence="2" id="KW-0547">Nucleotide-binding</keyword>
<name>A0A366EBG0_9BACI</name>
<organism evidence="5 6">
    <name type="scientific">Paraliobacillus ryukyuensis</name>
    <dbReference type="NCBI Taxonomy" id="200904"/>
    <lineage>
        <taxon>Bacteria</taxon>
        <taxon>Bacillati</taxon>
        <taxon>Bacillota</taxon>
        <taxon>Bacilli</taxon>
        <taxon>Bacillales</taxon>
        <taxon>Bacillaceae</taxon>
        <taxon>Paraliobacillus</taxon>
    </lineage>
</organism>
<dbReference type="STRING" id="200904.GCA_900168775_03341"/>
<dbReference type="Gene3D" id="3.40.50.300">
    <property type="entry name" value="P-loop containing nucleotide triphosphate hydrolases"/>
    <property type="match status" value="1"/>
</dbReference>
<evidence type="ECO:0000259" key="4">
    <source>
        <dbReference type="PROSITE" id="PS50893"/>
    </source>
</evidence>
<dbReference type="GO" id="GO:0005524">
    <property type="term" value="F:ATP binding"/>
    <property type="evidence" value="ECO:0007669"/>
    <property type="project" value="UniProtKB-KW"/>
</dbReference>
<proteinExistence type="predicted"/>
<comment type="caution">
    <text evidence="5">The sequence shown here is derived from an EMBL/GenBank/DDBJ whole genome shotgun (WGS) entry which is preliminary data.</text>
</comment>
<dbReference type="PANTHER" id="PTHR42939">
    <property type="entry name" value="ABC TRANSPORTER ATP-BINDING PROTEIN ALBC-RELATED"/>
    <property type="match status" value="1"/>
</dbReference>
<evidence type="ECO:0000256" key="1">
    <source>
        <dbReference type="ARBA" id="ARBA00022448"/>
    </source>
</evidence>
<evidence type="ECO:0000313" key="6">
    <source>
        <dbReference type="Proteomes" id="UP000252254"/>
    </source>
</evidence>
<dbReference type="Proteomes" id="UP000252254">
    <property type="component" value="Unassembled WGS sequence"/>
</dbReference>
<dbReference type="InterPro" id="IPR027417">
    <property type="entry name" value="P-loop_NTPase"/>
</dbReference>
<evidence type="ECO:0000256" key="3">
    <source>
        <dbReference type="ARBA" id="ARBA00022840"/>
    </source>
</evidence>
<dbReference type="PROSITE" id="PS50893">
    <property type="entry name" value="ABC_TRANSPORTER_2"/>
    <property type="match status" value="1"/>
</dbReference>
<dbReference type="InterPro" id="IPR003439">
    <property type="entry name" value="ABC_transporter-like_ATP-bd"/>
</dbReference>
<dbReference type="PANTHER" id="PTHR42939:SF3">
    <property type="entry name" value="ABC TRANSPORTER ATP-BINDING COMPONENT"/>
    <property type="match status" value="1"/>
</dbReference>
<feature type="domain" description="ABC transporter" evidence="4">
    <location>
        <begin position="1"/>
        <end position="227"/>
    </location>
</feature>
<dbReference type="RefSeq" id="WP_113867873.1">
    <property type="nucleotide sequence ID" value="NZ_BAABQN010000011.1"/>
</dbReference>
<evidence type="ECO:0000313" key="5">
    <source>
        <dbReference type="EMBL" id="RBO99760.1"/>
    </source>
</evidence>
<protein>
    <submittedName>
        <fullName evidence="5">ABC-2 type transport system ATP-binding protein</fullName>
    </submittedName>
</protein>
<sequence>MNAIEVRDVTKQLSHFTIQGLNFSIPKGYVTGFIGQNGSGKTTTIQLIMDVLRPNKGEIKLFDAPNRDVETKQRIGFVYDELYMYQHVTINQMRSFIKPLYDTWDDNLFNYYRREFNLPTRQKIKEFSKGMKMKTSLLFALAHDPELLIMDEPTAGLDPVFRRELIDLFHELMEDEKRTIFFSTHITSDLDRLADYIVLIDYGKIQLQQSMTELEENYHLVKGTKEQLSAIDKEAFLGVRVTNQGFSGLYQGDTQSLLLLQTDQPMVIEKPSLEDMMYLMKGKKR</sequence>
<dbReference type="SUPFAM" id="SSF52540">
    <property type="entry name" value="P-loop containing nucleoside triphosphate hydrolases"/>
    <property type="match status" value="1"/>
</dbReference>
<dbReference type="Pfam" id="PF00005">
    <property type="entry name" value="ABC_tran"/>
    <property type="match status" value="1"/>
</dbReference>
<dbReference type="EMBL" id="QNRI01000003">
    <property type="protein sequence ID" value="RBO99760.1"/>
    <property type="molecule type" value="Genomic_DNA"/>
</dbReference>
<dbReference type="CDD" id="cd03230">
    <property type="entry name" value="ABC_DR_subfamily_A"/>
    <property type="match status" value="1"/>
</dbReference>
<reference evidence="5 6" key="1">
    <citation type="submission" date="2018-06" db="EMBL/GenBank/DDBJ databases">
        <title>Genomic Encyclopedia of Type Strains, Phase IV (KMG-IV): sequencing the most valuable type-strain genomes for metagenomic binning, comparative biology and taxonomic classification.</title>
        <authorList>
            <person name="Goeker M."/>
        </authorList>
    </citation>
    <scope>NUCLEOTIDE SEQUENCE [LARGE SCALE GENOMIC DNA]</scope>
    <source>
        <strain evidence="5 6">DSM 15140</strain>
    </source>
</reference>
<dbReference type="AlphaFoldDB" id="A0A366EBG0"/>
<evidence type="ECO:0000256" key="2">
    <source>
        <dbReference type="ARBA" id="ARBA00022741"/>
    </source>
</evidence>
<keyword evidence="1" id="KW-0813">Transport</keyword>
<keyword evidence="3 5" id="KW-0067">ATP-binding</keyword>
<dbReference type="InterPro" id="IPR051782">
    <property type="entry name" value="ABC_Transporter_VariousFunc"/>
</dbReference>
<keyword evidence="6" id="KW-1185">Reference proteome</keyword>
<dbReference type="GO" id="GO:0016887">
    <property type="term" value="F:ATP hydrolysis activity"/>
    <property type="evidence" value="ECO:0007669"/>
    <property type="project" value="InterPro"/>
</dbReference>